<accession>A0ABQ1RG29</accession>
<proteinExistence type="predicted"/>
<dbReference type="EMBL" id="BMCM01000001">
    <property type="protein sequence ID" value="GGD67266.1"/>
    <property type="molecule type" value="Genomic_DNA"/>
</dbReference>
<dbReference type="Pfam" id="PF13460">
    <property type="entry name" value="NAD_binding_10"/>
    <property type="match status" value="1"/>
</dbReference>
<dbReference type="PANTHER" id="PTHR12126:SF11">
    <property type="entry name" value="NADH DEHYDROGENASE [UBIQUINONE] 1 ALPHA SUBCOMPLEX SUBUNIT 9, MITOCHONDRIAL"/>
    <property type="match status" value="1"/>
</dbReference>
<organism evidence="2 3">
    <name type="scientific">Microbacterium murale</name>
    <dbReference type="NCBI Taxonomy" id="1081040"/>
    <lineage>
        <taxon>Bacteria</taxon>
        <taxon>Bacillati</taxon>
        <taxon>Actinomycetota</taxon>
        <taxon>Actinomycetes</taxon>
        <taxon>Micrococcales</taxon>
        <taxon>Microbacteriaceae</taxon>
        <taxon>Microbacterium</taxon>
    </lineage>
</organism>
<feature type="domain" description="NAD(P)-binding" evidence="1">
    <location>
        <begin position="7"/>
        <end position="173"/>
    </location>
</feature>
<reference evidence="3" key="1">
    <citation type="journal article" date="2019" name="Int. J. Syst. Evol. Microbiol.">
        <title>The Global Catalogue of Microorganisms (GCM) 10K type strain sequencing project: providing services to taxonomists for standard genome sequencing and annotation.</title>
        <authorList>
            <consortium name="The Broad Institute Genomics Platform"/>
            <consortium name="The Broad Institute Genome Sequencing Center for Infectious Disease"/>
            <person name="Wu L."/>
            <person name="Ma J."/>
        </authorList>
    </citation>
    <scope>NUCLEOTIDE SEQUENCE [LARGE SCALE GENOMIC DNA]</scope>
    <source>
        <strain evidence="3">CCM 7640</strain>
    </source>
</reference>
<dbReference type="InterPro" id="IPR016040">
    <property type="entry name" value="NAD(P)-bd_dom"/>
</dbReference>
<evidence type="ECO:0000259" key="1">
    <source>
        <dbReference type="Pfam" id="PF13460"/>
    </source>
</evidence>
<dbReference type="InterPro" id="IPR036291">
    <property type="entry name" value="NAD(P)-bd_dom_sf"/>
</dbReference>
<dbReference type="Gene3D" id="3.40.50.720">
    <property type="entry name" value="NAD(P)-binding Rossmann-like Domain"/>
    <property type="match status" value="1"/>
</dbReference>
<dbReference type="InterPro" id="IPR051207">
    <property type="entry name" value="ComplexI_NDUFA9_subunit"/>
</dbReference>
<keyword evidence="3" id="KW-1185">Reference proteome</keyword>
<dbReference type="RefSeq" id="WP_188435262.1">
    <property type="nucleotide sequence ID" value="NZ_BMCM01000001.1"/>
</dbReference>
<evidence type="ECO:0000313" key="2">
    <source>
        <dbReference type="EMBL" id="GGD67266.1"/>
    </source>
</evidence>
<dbReference type="Proteomes" id="UP000629365">
    <property type="component" value="Unassembled WGS sequence"/>
</dbReference>
<sequence>MRIVVMGGTGQVGRMVVERLERHAQAVVVASPTSGVDARTGRGLDSALEYADAVIDVTNSPDLAGPAARAFFEESTQRLLDAEERAGVKHHVLLSIVGADHAGADGYFAAKRAQERLVQTGPIPHSILRSTQFYDFARVIAGWNTIADTVRLPSKPVQPIAASDVAEVLVEMATGTPLGGAMDVGGPEKLLLPEFVHRVLRTDHDPRYVVEDDEITPVGFNISGDSLLPHAPLRLGPTTLESWVHDEGRRRLVGSR</sequence>
<evidence type="ECO:0000313" key="3">
    <source>
        <dbReference type="Proteomes" id="UP000629365"/>
    </source>
</evidence>
<dbReference type="SUPFAM" id="SSF51735">
    <property type="entry name" value="NAD(P)-binding Rossmann-fold domains"/>
    <property type="match status" value="1"/>
</dbReference>
<dbReference type="PANTHER" id="PTHR12126">
    <property type="entry name" value="NADH-UBIQUINONE OXIDOREDUCTASE 39 KDA SUBUNIT-RELATED"/>
    <property type="match status" value="1"/>
</dbReference>
<protein>
    <submittedName>
        <fullName evidence="2">NmrA family transcriptional regulator</fullName>
    </submittedName>
</protein>
<comment type="caution">
    <text evidence="2">The sequence shown here is derived from an EMBL/GenBank/DDBJ whole genome shotgun (WGS) entry which is preliminary data.</text>
</comment>
<gene>
    <name evidence="2" type="ORF">GCM10007269_07960</name>
</gene>
<name>A0ABQ1RG29_9MICO</name>